<name>A0ABQ2MAE6_9MICC</name>
<evidence type="ECO:0000256" key="1">
    <source>
        <dbReference type="SAM" id="MobiDB-lite"/>
    </source>
</evidence>
<comment type="caution">
    <text evidence="2">The sequence shown here is derived from an EMBL/GenBank/DDBJ whole genome shotgun (WGS) entry which is preliminary data.</text>
</comment>
<keyword evidence="3" id="KW-1185">Reference proteome</keyword>
<proteinExistence type="predicted"/>
<evidence type="ECO:0000313" key="2">
    <source>
        <dbReference type="EMBL" id="GGO49199.1"/>
    </source>
</evidence>
<dbReference type="EMBL" id="BMLQ01000011">
    <property type="protein sequence ID" value="GGO49199.1"/>
    <property type="molecule type" value="Genomic_DNA"/>
</dbReference>
<sequence>MAGPDWSGEGGSGPAGVVGSATGGVAEPGEPGMRGCFSVMELAFRRVLLTVTCGAEGANAVVRDEDPGLQDWGGSVATLGTAPGGLASP</sequence>
<protein>
    <submittedName>
        <fullName evidence="2">Uncharacterized protein</fullName>
    </submittedName>
</protein>
<accession>A0ABQ2MAE6</accession>
<evidence type="ECO:0000313" key="3">
    <source>
        <dbReference type="Proteomes" id="UP000642509"/>
    </source>
</evidence>
<feature type="region of interest" description="Disordered" evidence="1">
    <location>
        <begin position="1"/>
        <end position="31"/>
    </location>
</feature>
<organism evidence="2 3">
    <name type="scientific">Citricoccus zhacaiensis</name>
    <dbReference type="NCBI Taxonomy" id="489142"/>
    <lineage>
        <taxon>Bacteria</taxon>
        <taxon>Bacillati</taxon>
        <taxon>Actinomycetota</taxon>
        <taxon>Actinomycetes</taxon>
        <taxon>Micrococcales</taxon>
        <taxon>Micrococcaceae</taxon>
        <taxon>Citricoccus</taxon>
    </lineage>
</organism>
<gene>
    <name evidence="2" type="ORF">GCM10010977_30530</name>
</gene>
<dbReference type="Proteomes" id="UP000642509">
    <property type="component" value="Unassembled WGS sequence"/>
</dbReference>
<feature type="region of interest" description="Disordered" evidence="1">
    <location>
        <begin position="66"/>
        <end position="89"/>
    </location>
</feature>
<reference evidence="3" key="1">
    <citation type="journal article" date="2019" name="Int. J. Syst. Evol. Microbiol.">
        <title>The Global Catalogue of Microorganisms (GCM) 10K type strain sequencing project: providing services to taxonomists for standard genome sequencing and annotation.</title>
        <authorList>
            <consortium name="The Broad Institute Genomics Platform"/>
            <consortium name="The Broad Institute Genome Sequencing Center for Infectious Disease"/>
            <person name="Wu L."/>
            <person name="Ma J."/>
        </authorList>
    </citation>
    <scope>NUCLEOTIDE SEQUENCE [LARGE SCALE GENOMIC DNA]</scope>
    <source>
        <strain evidence="3">CGMCC 1.7064</strain>
    </source>
</reference>